<dbReference type="GO" id="GO:0005886">
    <property type="term" value="C:plasma membrane"/>
    <property type="evidence" value="ECO:0007669"/>
    <property type="project" value="UniProtKB-SubCell"/>
</dbReference>
<feature type="region of interest" description="Disordered" evidence="9">
    <location>
        <begin position="1"/>
        <end position="21"/>
    </location>
</feature>
<evidence type="ECO:0000256" key="9">
    <source>
        <dbReference type="SAM" id="MobiDB-lite"/>
    </source>
</evidence>
<feature type="transmembrane region" description="Helical" evidence="8">
    <location>
        <begin position="212"/>
        <end position="236"/>
    </location>
</feature>
<feature type="transmembrane region" description="Helical" evidence="8">
    <location>
        <begin position="169"/>
        <end position="192"/>
    </location>
</feature>
<keyword evidence="4" id="KW-1003">Cell membrane</keyword>
<keyword evidence="3 8" id="KW-0813">Transport</keyword>
<dbReference type="Gene3D" id="1.10.3720.10">
    <property type="entry name" value="MetI-like"/>
    <property type="match status" value="1"/>
</dbReference>
<keyword evidence="6 8" id="KW-1133">Transmembrane helix</keyword>
<comment type="subcellular location">
    <subcellularLocation>
        <location evidence="1 8">Cell membrane</location>
        <topology evidence="1 8">Multi-pass membrane protein</topology>
    </subcellularLocation>
</comment>
<dbReference type="Pfam" id="PF00528">
    <property type="entry name" value="BPD_transp_1"/>
    <property type="match status" value="1"/>
</dbReference>
<gene>
    <name evidence="11" type="ORF">FF100_18225</name>
</gene>
<dbReference type="GO" id="GO:0055085">
    <property type="term" value="P:transmembrane transport"/>
    <property type="evidence" value="ECO:0007669"/>
    <property type="project" value="InterPro"/>
</dbReference>
<dbReference type="EMBL" id="VDDA01000008">
    <property type="protein sequence ID" value="TNC11762.1"/>
    <property type="molecule type" value="Genomic_DNA"/>
</dbReference>
<proteinExistence type="inferred from homology"/>
<dbReference type="PROSITE" id="PS50928">
    <property type="entry name" value="ABC_TM1"/>
    <property type="match status" value="1"/>
</dbReference>
<reference evidence="11 12" key="1">
    <citation type="submission" date="2019-06" db="EMBL/GenBank/DDBJ databases">
        <title>Genome of Methylobacterium sp. 17Sr1-39.</title>
        <authorList>
            <person name="Seo T."/>
        </authorList>
    </citation>
    <scope>NUCLEOTIDE SEQUENCE [LARGE SCALE GENOMIC DNA]</scope>
    <source>
        <strain evidence="11 12">17Sr1-39</strain>
    </source>
</reference>
<feature type="transmembrane region" description="Helical" evidence="8">
    <location>
        <begin position="32"/>
        <end position="50"/>
    </location>
</feature>
<evidence type="ECO:0000313" key="12">
    <source>
        <dbReference type="Proteomes" id="UP000305267"/>
    </source>
</evidence>
<dbReference type="AlphaFoldDB" id="A0A5C4LEG2"/>
<keyword evidence="12" id="KW-1185">Reference proteome</keyword>
<evidence type="ECO:0000256" key="7">
    <source>
        <dbReference type="ARBA" id="ARBA00023136"/>
    </source>
</evidence>
<organism evidence="11 12">
    <name type="scientific">Methylobacterium terricola</name>
    <dbReference type="NCBI Taxonomy" id="2583531"/>
    <lineage>
        <taxon>Bacteria</taxon>
        <taxon>Pseudomonadati</taxon>
        <taxon>Pseudomonadota</taxon>
        <taxon>Alphaproteobacteria</taxon>
        <taxon>Hyphomicrobiales</taxon>
        <taxon>Methylobacteriaceae</taxon>
        <taxon>Methylobacterium</taxon>
    </lineage>
</organism>
<sequence length="300" mass="32368">MTADAERPAPALASAAPARGGRGPYRLVRSRWTIPVLVFLGFFFVIPLGTNVWRSVATGQALTAGPVVFYAKLLRDAYYVGILAETLKVGAIATLLCLVLGYPVAYFMVRHAGRWNALIVFLLIAPLLTSIIMRTFGWRVLLARKGPVTLLLHDWGLIARPANLADDPVAVYVALVHVLIPFMVLSIVAVLQQVDRRLEESSRVLGAGPLATFLRITLPLSLDGVATGCILVFVVANGSFLTMLLLGGGKVTTLSVLIYQQFNVAQDTGFAAAMGNLLLFVALICLAIQARFLRRQGVKA</sequence>
<evidence type="ECO:0000256" key="3">
    <source>
        <dbReference type="ARBA" id="ARBA00022448"/>
    </source>
</evidence>
<dbReference type="PANTHER" id="PTHR42929:SF5">
    <property type="entry name" value="ABC TRANSPORTER PERMEASE PROTEIN"/>
    <property type="match status" value="1"/>
</dbReference>
<evidence type="ECO:0000256" key="8">
    <source>
        <dbReference type="RuleBase" id="RU363032"/>
    </source>
</evidence>
<evidence type="ECO:0000256" key="4">
    <source>
        <dbReference type="ARBA" id="ARBA00022475"/>
    </source>
</evidence>
<comment type="similarity">
    <text evidence="2">Belongs to the binding-protein-dependent transport system permease family. CysTW subfamily.</text>
</comment>
<keyword evidence="7 8" id="KW-0472">Membrane</keyword>
<accession>A0A5C4LEG2</accession>
<dbReference type="OrthoDB" id="9807047at2"/>
<feature type="domain" description="ABC transmembrane type-1" evidence="10">
    <location>
        <begin position="83"/>
        <end position="289"/>
    </location>
</feature>
<evidence type="ECO:0000256" key="2">
    <source>
        <dbReference type="ARBA" id="ARBA00007069"/>
    </source>
</evidence>
<keyword evidence="5 8" id="KW-0812">Transmembrane</keyword>
<evidence type="ECO:0000256" key="1">
    <source>
        <dbReference type="ARBA" id="ARBA00004651"/>
    </source>
</evidence>
<feature type="transmembrane region" description="Helical" evidence="8">
    <location>
        <begin position="86"/>
        <end position="109"/>
    </location>
</feature>
<dbReference type="InterPro" id="IPR035906">
    <property type="entry name" value="MetI-like_sf"/>
</dbReference>
<evidence type="ECO:0000259" key="10">
    <source>
        <dbReference type="PROSITE" id="PS50928"/>
    </source>
</evidence>
<evidence type="ECO:0000256" key="5">
    <source>
        <dbReference type="ARBA" id="ARBA00022692"/>
    </source>
</evidence>
<dbReference type="Proteomes" id="UP000305267">
    <property type="component" value="Unassembled WGS sequence"/>
</dbReference>
<evidence type="ECO:0000313" key="11">
    <source>
        <dbReference type="EMBL" id="TNC11762.1"/>
    </source>
</evidence>
<comment type="caution">
    <text evidence="11">The sequence shown here is derived from an EMBL/GenBank/DDBJ whole genome shotgun (WGS) entry which is preliminary data.</text>
</comment>
<feature type="transmembrane region" description="Helical" evidence="8">
    <location>
        <begin position="268"/>
        <end position="288"/>
    </location>
</feature>
<feature type="transmembrane region" description="Helical" evidence="8">
    <location>
        <begin position="115"/>
        <end position="136"/>
    </location>
</feature>
<dbReference type="CDD" id="cd06261">
    <property type="entry name" value="TM_PBP2"/>
    <property type="match status" value="1"/>
</dbReference>
<dbReference type="InterPro" id="IPR000515">
    <property type="entry name" value="MetI-like"/>
</dbReference>
<dbReference type="PANTHER" id="PTHR42929">
    <property type="entry name" value="INNER MEMBRANE ABC TRANSPORTER PERMEASE PROTEIN YDCU-RELATED-RELATED"/>
    <property type="match status" value="1"/>
</dbReference>
<evidence type="ECO:0000256" key="6">
    <source>
        <dbReference type="ARBA" id="ARBA00022989"/>
    </source>
</evidence>
<feature type="compositionally biased region" description="Low complexity" evidence="9">
    <location>
        <begin position="8"/>
        <end position="19"/>
    </location>
</feature>
<protein>
    <submittedName>
        <fullName evidence="11">ABC transporter permease</fullName>
    </submittedName>
</protein>
<name>A0A5C4LEG2_9HYPH</name>
<dbReference type="SUPFAM" id="SSF161098">
    <property type="entry name" value="MetI-like"/>
    <property type="match status" value="1"/>
</dbReference>